<reference evidence="1 2" key="1">
    <citation type="submission" date="2017-12" db="EMBL/GenBank/DDBJ databases">
        <title>Taxonomic description and draft genome of Pradoshia cofamensis Gen. nov., sp. nov., a thermotolerant bacillale isolated from anterior gut of earthworm Eisenia fetida.</title>
        <authorList>
            <person name="Saha T."/>
            <person name="Chakraborty R."/>
        </authorList>
    </citation>
    <scope>NUCLEOTIDE SEQUENCE [LARGE SCALE GENOMIC DNA]</scope>
    <source>
        <strain evidence="1 2">EAG3</strain>
    </source>
</reference>
<evidence type="ECO:0000313" key="2">
    <source>
        <dbReference type="Proteomes" id="UP000239663"/>
    </source>
</evidence>
<organism evidence="1 2">
    <name type="scientific">Pradoshia eiseniae</name>
    <dbReference type="NCBI Taxonomy" id="2064768"/>
    <lineage>
        <taxon>Bacteria</taxon>
        <taxon>Bacillati</taxon>
        <taxon>Bacillota</taxon>
        <taxon>Bacilli</taxon>
        <taxon>Bacillales</taxon>
        <taxon>Bacillaceae</taxon>
        <taxon>Pradoshia</taxon>
    </lineage>
</organism>
<dbReference type="EMBL" id="PKOZ01000001">
    <property type="protein sequence ID" value="PQD97270.1"/>
    <property type="molecule type" value="Genomic_DNA"/>
</dbReference>
<protein>
    <submittedName>
        <fullName evidence="1">DUF2639 domain-containing protein</fullName>
    </submittedName>
</protein>
<name>A0A2S7N5P0_9BACI</name>
<dbReference type="Pfam" id="PF11121">
    <property type="entry name" value="DUF2639"/>
    <property type="match status" value="1"/>
</dbReference>
<proteinExistence type="predicted"/>
<accession>A0A2S7N5P0</accession>
<dbReference type="OrthoDB" id="2738543at2"/>
<gene>
    <name evidence="1" type="ORF">CYL18_03895</name>
</gene>
<comment type="caution">
    <text evidence="1">The sequence shown here is derived from an EMBL/GenBank/DDBJ whole genome shotgun (WGS) entry which is preliminary data.</text>
</comment>
<evidence type="ECO:0000313" key="1">
    <source>
        <dbReference type="EMBL" id="PQD97270.1"/>
    </source>
</evidence>
<sequence>MSYIGSKGWYVAKLKELGVTKHPIERRKLELYKTYVLRQLYEQTSEKKRGAHM</sequence>
<dbReference type="Proteomes" id="UP000239663">
    <property type="component" value="Unassembled WGS sequence"/>
</dbReference>
<dbReference type="RefSeq" id="WP_104848360.1">
    <property type="nucleotide sequence ID" value="NZ_PKOZ01000001.1"/>
</dbReference>
<keyword evidence="2" id="KW-1185">Reference proteome</keyword>
<dbReference type="AlphaFoldDB" id="A0A2S7N5P0"/>
<dbReference type="InterPro" id="IPR022580">
    <property type="entry name" value="DUF2639"/>
</dbReference>